<dbReference type="Proteomes" id="UP001267878">
    <property type="component" value="Unassembled WGS sequence"/>
</dbReference>
<comment type="caution">
    <text evidence="2">The sequence shown here is derived from an EMBL/GenBank/DDBJ whole genome shotgun (WGS) entry which is preliminary data.</text>
</comment>
<protein>
    <submittedName>
        <fullName evidence="2">Uncharacterized protein</fullName>
    </submittedName>
</protein>
<evidence type="ECO:0000256" key="1">
    <source>
        <dbReference type="SAM" id="MobiDB-lite"/>
    </source>
</evidence>
<name>A0ABU1VP79_9GAMM</name>
<evidence type="ECO:0000313" key="2">
    <source>
        <dbReference type="EMBL" id="MDR7099165.1"/>
    </source>
</evidence>
<feature type="compositionally biased region" description="Basic residues" evidence="1">
    <location>
        <begin position="352"/>
        <end position="368"/>
    </location>
</feature>
<proteinExistence type="predicted"/>
<keyword evidence="3" id="KW-1185">Reference proteome</keyword>
<gene>
    <name evidence="2" type="ORF">J2X04_001512</name>
</gene>
<dbReference type="RefSeq" id="WP_310053359.1">
    <property type="nucleotide sequence ID" value="NZ_JAVDVW010000001.1"/>
</dbReference>
<sequence>MATNRNERLKRTEQIIKARRSDDPDAGPIAEMCFAREMLKQVALGQEAYLATTAYLDYRYKSPHERTEEFMRVYQKWYAIKQRNSYGRVGRRIPKDKLSMWSDREVTSFWHARQHADLLGVPYDRYIISVMNRAIEVGATHLPSPNQLYSDQIAAHVEKDLAPVRAAGTIPLLPRDCNPRFFAENYTGDPVQVAALDAIEAEIHKTGKARRAGVLSRYLRESRLISEPEARRRLGDSLVDEALQERLWNPVRPDQSIQQDGIAVPGCFGYHQSSPHTMCGNCPVASACIERGAKIDGLLEERHGTTEVRVLRVREGNRKRKQRQRDRERAGKTMTLQEQKRVLRELGNPKLKEKRLKAKERRDAKKRTGAKDAPGWNKPEAVKTTPEPVG</sequence>
<organism evidence="2 3">
    <name type="scientific">Agrilutibacter niabensis</name>
    <dbReference type="NCBI Taxonomy" id="380628"/>
    <lineage>
        <taxon>Bacteria</taxon>
        <taxon>Pseudomonadati</taxon>
        <taxon>Pseudomonadota</taxon>
        <taxon>Gammaproteobacteria</taxon>
        <taxon>Lysobacterales</taxon>
        <taxon>Lysobacteraceae</taxon>
        <taxon>Agrilutibacter</taxon>
    </lineage>
</organism>
<reference evidence="2 3" key="1">
    <citation type="submission" date="2023-07" db="EMBL/GenBank/DDBJ databases">
        <title>Sorghum-associated microbial communities from plants grown in Nebraska, USA.</title>
        <authorList>
            <person name="Schachtman D."/>
        </authorList>
    </citation>
    <scope>NUCLEOTIDE SEQUENCE [LARGE SCALE GENOMIC DNA]</scope>
    <source>
        <strain evidence="2 3">BE187</strain>
    </source>
</reference>
<dbReference type="EMBL" id="JAVDVW010000001">
    <property type="protein sequence ID" value="MDR7099165.1"/>
    <property type="molecule type" value="Genomic_DNA"/>
</dbReference>
<evidence type="ECO:0000313" key="3">
    <source>
        <dbReference type="Proteomes" id="UP001267878"/>
    </source>
</evidence>
<feature type="region of interest" description="Disordered" evidence="1">
    <location>
        <begin position="315"/>
        <end position="390"/>
    </location>
</feature>
<accession>A0ABU1VP79</accession>